<dbReference type="Proteomes" id="UP000306102">
    <property type="component" value="Unassembled WGS sequence"/>
</dbReference>
<dbReference type="InterPro" id="IPR036457">
    <property type="entry name" value="PPM-type-like_dom_sf"/>
</dbReference>
<dbReference type="GO" id="GO:0009507">
    <property type="term" value="C:chloroplast"/>
    <property type="evidence" value="ECO:0007669"/>
    <property type="project" value="TreeGrafter"/>
</dbReference>
<comment type="catalytic activity">
    <reaction evidence="1">
        <text>O-phospho-L-seryl-[protein] + H2O = L-seryl-[protein] + phosphate</text>
        <dbReference type="Rhea" id="RHEA:20629"/>
        <dbReference type="Rhea" id="RHEA-COMP:9863"/>
        <dbReference type="Rhea" id="RHEA-COMP:11604"/>
        <dbReference type="ChEBI" id="CHEBI:15377"/>
        <dbReference type="ChEBI" id="CHEBI:29999"/>
        <dbReference type="ChEBI" id="CHEBI:43474"/>
        <dbReference type="ChEBI" id="CHEBI:83421"/>
        <dbReference type="EC" id="3.1.3.16"/>
    </reaction>
</comment>
<dbReference type="AlphaFoldDB" id="A0A4S4DC00"/>
<comment type="cofactor">
    <cofactor evidence="1">
        <name>Mn(2+)</name>
        <dbReference type="ChEBI" id="CHEBI:29035"/>
    </cofactor>
</comment>
<name>A0A4S4DC00_CAMSN</name>
<evidence type="ECO:0000256" key="1">
    <source>
        <dbReference type="RuleBase" id="RU366020"/>
    </source>
</evidence>
<dbReference type="SUPFAM" id="SSF81606">
    <property type="entry name" value="PP2C-like"/>
    <property type="match status" value="1"/>
</dbReference>
<keyword evidence="1" id="KW-0479">Metal-binding</keyword>
<dbReference type="EC" id="3.1.3.16" evidence="1"/>
<reference evidence="2 3" key="1">
    <citation type="journal article" date="2018" name="Proc. Natl. Acad. Sci. U.S.A.">
        <title>Draft genome sequence of Camellia sinensis var. sinensis provides insights into the evolution of the tea genome and tea quality.</title>
        <authorList>
            <person name="Wei C."/>
            <person name="Yang H."/>
            <person name="Wang S."/>
            <person name="Zhao J."/>
            <person name="Liu C."/>
            <person name="Gao L."/>
            <person name="Xia E."/>
            <person name="Lu Y."/>
            <person name="Tai Y."/>
            <person name="She G."/>
            <person name="Sun J."/>
            <person name="Cao H."/>
            <person name="Tong W."/>
            <person name="Gao Q."/>
            <person name="Li Y."/>
            <person name="Deng W."/>
            <person name="Jiang X."/>
            <person name="Wang W."/>
            <person name="Chen Q."/>
            <person name="Zhang S."/>
            <person name="Li H."/>
            <person name="Wu J."/>
            <person name="Wang P."/>
            <person name="Li P."/>
            <person name="Shi C."/>
            <person name="Zheng F."/>
            <person name="Jian J."/>
            <person name="Huang B."/>
            <person name="Shan D."/>
            <person name="Shi M."/>
            <person name="Fang C."/>
            <person name="Yue Y."/>
            <person name="Li F."/>
            <person name="Li D."/>
            <person name="Wei S."/>
            <person name="Han B."/>
            <person name="Jiang C."/>
            <person name="Yin Y."/>
            <person name="Xia T."/>
            <person name="Zhang Z."/>
            <person name="Bennetzen J.L."/>
            <person name="Zhao S."/>
            <person name="Wan X."/>
        </authorList>
    </citation>
    <scope>NUCLEOTIDE SEQUENCE [LARGE SCALE GENOMIC DNA]</scope>
    <source>
        <strain evidence="3">cv. Shuchazao</strain>
        <tissue evidence="2">Leaf</tissue>
    </source>
</reference>
<proteinExistence type="inferred from homology"/>
<keyword evidence="1" id="KW-0378">Hydrolase</keyword>
<dbReference type="GO" id="GO:0004722">
    <property type="term" value="F:protein serine/threonine phosphatase activity"/>
    <property type="evidence" value="ECO:0007669"/>
    <property type="project" value="UniProtKB-EC"/>
</dbReference>
<evidence type="ECO:0000313" key="2">
    <source>
        <dbReference type="EMBL" id="THF99135.1"/>
    </source>
</evidence>
<sequence length="145" mass="15892">MLRFCSGECLSLFRPFPFSFPWKYMDITVGPLHVLCTSLTGGEDAYFVATQWLGVADGVGQWSLEGINPGVYAQELMENCRKIVSQCNSIPLSNPVEVLNQSALEAQSPGSSTILVAYFDGQYKAEAKMKSGKPKGRSEEMVGRV</sequence>
<comment type="catalytic activity">
    <reaction evidence="1">
        <text>O-phospho-L-threonyl-[protein] + H2O = L-threonyl-[protein] + phosphate</text>
        <dbReference type="Rhea" id="RHEA:47004"/>
        <dbReference type="Rhea" id="RHEA-COMP:11060"/>
        <dbReference type="Rhea" id="RHEA-COMP:11605"/>
        <dbReference type="ChEBI" id="CHEBI:15377"/>
        <dbReference type="ChEBI" id="CHEBI:30013"/>
        <dbReference type="ChEBI" id="CHEBI:43474"/>
        <dbReference type="ChEBI" id="CHEBI:61977"/>
        <dbReference type="EC" id="3.1.3.16"/>
    </reaction>
</comment>
<dbReference type="EMBL" id="SDRB02012031">
    <property type="protein sequence ID" value="THF99135.1"/>
    <property type="molecule type" value="Genomic_DNA"/>
</dbReference>
<gene>
    <name evidence="2" type="ORF">TEA_027882</name>
</gene>
<dbReference type="PANTHER" id="PTHR12320:SF1">
    <property type="entry name" value="PROTEIN PHOSPHATASE PTC7 HOMOLOG"/>
    <property type="match status" value="1"/>
</dbReference>
<comment type="cofactor">
    <cofactor evidence="1">
        <name>Mg(2+)</name>
        <dbReference type="ChEBI" id="CHEBI:18420"/>
    </cofactor>
</comment>
<comment type="caution">
    <text evidence="2">The sequence shown here is derived from an EMBL/GenBank/DDBJ whole genome shotgun (WGS) entry which is preliminary data.</text>
</comment>
<comment type="similarity">
    <text evidence="1">Belongs to the PP2C family.</text>
</comment>
<evidence type="ECO:0000313" key="3">
    <source>
        <dbReference type="Proteomes" id="UP000306102"/>
    </source>
</evidence>
<keyword evidence="1" id="KW-0460">Magnesium</keyword>
<dbReference type="PANTHER" id="PTHR12320">
    <property type="entry name" value="PROTEIN PHOSPHATASE 2C"/>
    <property type="match status" value="1"/>
</dbReference>
<dbReference type="InterPro" id="IPR039123">
    <property type="entry name" value="PPTC7"/>
</dbReference>
<accession>A0A4S4DC00</accession>
<dbReference type="STRING" id="542762.A0A4S4DC00"/>
<keyword evidence="1" id="KW-0904">Protein phosphatase</keyword>
<keyword evidence="1" id="KW-0464">Manganese</keyword>
<dbReference type="GO" id="GO:0046872">
    <property type="term" value="F:metal ion binding"/>
    <property type="evidence" value="ECO:0007669"/>
    <property type="project" value="UniProtKB-UniRule"/>
</dbReference>
<organism evidence="2 3">
    <name type="scientific">Camellia sinensis var. sinensis</name>
    <name type="common">China tea</name>
    <dbReference type="NCBI Taxonomy" id="542762"/>
    <lineage>
        <taxon>Eukaryota</taxon>
        <taxon>Viridiplantae</taxon>
        <taxon>Streptophyta</taxon>
        <taxon>Embryophyta</taxon>
        <taxon>Tracheophyta</taxon>
        <taxon>Spermatophyta</taxon>
        <taxon>Magnoliopsida</taxon>
        <taxon>eudicotyledons</taxon>
        <taxon>Gunneridae</taxon>
        <taxon>Pentapetalae</taxon>
        <taxon>asterids</taxon>
        <taxon>Ericales</taxon>
        <taxon>Theaceae</taxon>
        <taxon>Camellia</taxon>
    </lineage>
</organism>
<keyword evidence="3" id="KW-1185">Reference proteome</keyword>
<protein>
    <recommendedName>
        <fullName evidence="1">Protein phosphatase</fullName>
        <ecNumber evidence="1">3.1.3.16</ecNumber>
    </recommendedName>
</protein>